<evidence type="ECO:0000313" key="3">
    <source>
        <dbReference type="Proteomes" id="UP000299102"/>
    </source>
</evidence>
<organism evidence="2 3">
    <name type="scientific">Eumeta variegata</name>
    <name type="common">Bagworm moth</name>
    <name type="synonym">Eumeta japonica</name>
    <dbReference type="NCBI Taxonomy" id="151549"/>
    <lineage>
        <taxon>Eukaryota</taxon>
        <taxon>Metazoa</taxon>
        <taxon>Ecdysozoa</taxon>
        <taxon>Arthropoda</taxon>
        <taxon>Hexapoda</taxon>
        <taxon>Insecta</taxon>
        <taxon>Pterygota</taxon>
        <taxon>Neoptera</taxon>
        <taxon>Endopterygota</taxon>
        <taxon>Lepidoptera</taxon>
        <taxon>Glossata</taxon>
        <taxon>Ditrysia</taxon>
        <taxon>Tineoidea</taxon>
        <taxon>Psychidae</taxon>
        <taxon>Oiketicinae</taxon>
        <taxon>Eumeta</taxon>
    </lineage>
</organism>
<comment type="caution">
    <text evidence="2">The sequence shown here is derived from an EMBL/GenBank/DDBJ whole genome shotgun (WGS) entry which is preliminary data.</text>
</comment>
<dbReference type="AlphaFoldDB" id="A0A4C1YRQ6"/>
<evidence type="ECO:0000256" key="1">
    <source>
        <dbReference type="SAM" id="MobiDB-lite"/>
    </source>
</evidence>
<name>A0A4C1YRQ6_EUMVA</name>
<feature type="region of interest" description="Disordered" evidence="1">
    <location>
        <begin position="21"/>
        <end position="43"/>
    </location>
</feature>
<protein>
    <submittedName>
        <fullName evidence="2">Uncharacterized protein</fullName>
    </submittedName>
</protein>
<reference evidence="2 3" key="1">
    <citation type="journal article" date="2019" name="Commun. Biol.">
        <title>The bagworm genome reveals a unique fibroin gene that provides high tensile strength.</title>
        <authorList>
            <person name="Kono N."/>
            <person name="Nakamura H."/>
            <person name="Ohtoshi R."/>
            <person name="Tomita M."/>
            <person name="Numata K."/>
            <person name="Arakawa K."/>
        </authorList>
    </citation>
    <scope>NUCLEOTIDE SEQUENCE [LARGE SCALE GENOMIC DNA]</scope>
</reference>
<sequence>MTIRAGNPTSLLEINTTCKGHAPVALPAPPASPRDPDPSRRPSVTFHNAIARRRRLHADRSHCRDIARASEGFHWERVHTYSCARAHEHMYTN</sequence>
<dbReference type="EMBL" id="BGZK01001335">
    <property type="protein sequence ID" value="GBP77564.1"/>
    <property type="molecule type" value="Genomic_DNA"/>
</dbReference>
<keyword evidence="3" id="KW-1185">Reference proteome</keyword>
<gene>
    <name evidence="2" type="ORF">EVAR_99133_1</name>
</gene>
<accession>A0A4C1YRQ6</accession>
<evidence type="ECO:0000313" key="2">
    <source>
        <dbReference type="EMBL" id="GBP77564.1"/>
    </source>
</evidence>
<proteinExistence type="predicted"/>
<dbReference type="Proteomes" id="UP000299102">
    <property type="component" value="Unassembled WGS sequence"/>
</dbReference>